<comment type="caution">
    <text evidence="13">The sequence shown here is derived from an EMBL/GenBank/DDBJ whole genome shotgun (WGS) entry which is preliminary data.</text>
</comment>
<dbReference type="InterPro" id="IPR002048">
    <property type="entry name" value="EF_hand_dom"/>
</dbReference>
<evidence type="ECO:0000256" key="4">
    <source>
        <dbReference type="ARBA" id="ARBA00022737"/>
    </source>
</evidence>
<dbReference type="CDD" id="cd07572">
    <property type="entry name" value="nit"/>
    <property type="match status" value="1"/>
</dbReference>
<keyword evidence="5" id="KW-0378">Hydrolase</keyword>
<dbReference type="PROSITE" id="PS50086">
    <property type="entry name" value="TBC_RABGAP"/>
    <property type="match status" value="1"/>
</dbReference>
<evidence type="ECO:0000256" key="2">
    <source>
        <dbReference type="ARBA" id="ARBA00022468"/>
    </source>
</evidence>
<dbReference type="InterPro" id="IPR033742">
    <property type="entry name" value="IQSEC_PH"/>
</dbReference>
<dbReference type="FunFam" id="1.10.8.270:FF:000002">
    <property type="entry name" value="TBC1 domain family member 9B"/>
    <property type="match status" value="1"/>
</dbReference>
<comment type="similarity">
    <text evidence="1">Belongs to the BRAG family.</text>
</comment>
<dbReference type="Gene3D" id="1.10.1000.11">
    <property type="entry name" value="Arf Nucleotide-binding Site Opener,domain 2"/>
    <property type="match status" value="1"/>
</dbReference>
<evidence type="ECO:0000259" key="11">
    <source>
        <dbReference type="PROSITE" id="PS50222"/>
    </source>
</evidence>
<keyword evidence="4" id="KW-0677">Repeat</keyword>
<protein>
    <recommendedName>
        <fullName evidence="15">TBC1 domain family member 9</fullName>
    </recommendedName>
</protein>
<dbReference type="FunFam" id="1.10.1000.11:FF:000002">
    <property type="entry name" value="Cytohesin 1"/>
    <property type="match status" value="1"/>
</dbReference>
<dbReference type="GO" id="GO:0016811">
    <property type="term" value="F:hydrolase activity, acting on carbon-nitrogen (but not peptide) bonds, in linear amides"/>
    <property type="evidence" value="ECO:0007669"/>
    <property type="project" value="InterPro"/>
</dbReference>
<dbReference type="InterPro" id="IPR011146">
    <property type="entry name" value="HIT-like"/>
</dbReference>
<evidence type="ECO:0000256" key="5">
    <source>
        <dbReference type="ARBA" id="ARBA00022801"/>
    </source>
</evidence>
<dbReference type="InterPro" id="IPR003010">
    <property type="entry name" value="C-N_Hydrolase"/>
</dbReference>
<dbReference type="InterPro" id="IPR035999">
    <property type="entry name" value="Sec7_dom_sf"/>
</dbReference>
<dbReference type="Pfam" id="PF01369">
    <property type="entry name" value="Sec7"/>
    <property type="match status" value="1"/>
</dbReference>
<evidence type="ECO:0000256" key="7">
    <source>
        <dbReference type="ARBA" id="ARBA00023054"/>
    </source>
</evidence>
<feature type="domain" description="Rab-GAP TBC" evidence="9">
    <location>
        <begin position="1275"/>
        <end position="1466"/>
    </location>
</feature>
<dbReference type="OrthoDB" id="17687at2759"/>
<evidence type="ECO:0000259" key="12">
    <source>
        <dbReference type="PROSITE" id="PS50263"/>
    </source>
</evidence>
<dbReference type="Gene3D" id="2.30.29.30">
    <property type="entry name" value="Pleckstrin-homology domain (PH domain)/Phosphotyrosine-binding domain (PTB)"/>
    <property type="match status" value="3"/>
</dbReference>
<feature type="compositionally biased region" description="Basic and acidic residues" evidence="8">
    <location>
        <begin position="741"/>
        <end position="751"/>
    </location>
</feature>
<keyword evidence="14" id="KW-1185">Reference proteome</keyword>
<dbReference type="InterPro" id="IPR000195">
    <property type="entry name" value="Rab-GAP-TBC_dom"/>
</dbReference>
<dbReference type="GO" id="GO:0047710">
    <property type="term" value="F:bis(5'-adenosyl)-triphosphatase activity"/>
    <property type="evidence" value="ECO:0007669"/>
    <property type="project" value="TreeGrafter"/>
</dbReference>
<keyword evidence="2" id="KW-0343">GTPase activation</keyword>
<organism evidence="13 14">
    <name type="scientific">Meloidogyne graminicola</name>
    <dbReference type="NCBI Taxonomy" id="189291"/>
    <lineage>
        <taxon>Eukaryota</taxon>
        <taxon>Metazoa</taxon>
        <taxon>Ecdysozoa</taxon>
        <taxon>Nematoda</taxon>
        <taxon>Chromadorea</taxon>
        <taxon>Rhabditida</taxon>
        <taxon>Tylenchina</taxon>
        <taxon>Tylenchomorpha</taxon>
        <taxon>Tylenchoidea</taxon>
        <taxon>Meloidogynidae</taxon>
        <taxon>Meloidogyninae</taxon>
        <taxon>Meloidogyne</taxon>
    </lineage>
</organism>
<evidence type="ECO:0008006" key="15">
    <source>
        <dbReference type="Google" id="ProtNLM"/>
    </source>
</evidence>
<dbReference type="Gene3D" id="3.60.110.10">
    <property type="entry name" value="Carbon-nitrogen hydrolase"/>
    <property type="match status" value="1"/>
</dbReference>
<dbReference type="SUPFAM" id="SSF50729">
    <property type="entry name" value="PH domain-like"/>
    <property type="match status" value="1"/>
</dbReference>
<keyword evidence="3" id="KW-0597">Phosphoprotein</keyword>
<dbReference type="SMART" id="SM00164">
    <property type="entry name" value="TBC"/>
    <property type="match status" value="1"/>
</dbReference>
<dbReference type="SUPFAM" id="SSF48425">
    <property type="entry name" value="Sec7 domain"/>
    <property type="match status" value="1"/>
</dbReference>
<dbReference type="Pfam" id="PF02893">
    <property type="entry name" value="GRAM"/>
    <property type="match status" value="2"/>
</dbReference>
<feature type="region of interest" description="Disordered" evidence="8">
    <location>
        <begin position="741"/>
        <end position="769"/>
    </location>
</feature>
<feature type="compositionally biased region" description="Low complexity" evidence="8">
    <location>
        <begin position="755"/>
        <end position="768"/>
    </location>
</feature>
<dbReference type="InterPro" id="IPR004182">
    <property type="entry name" value="GRAM"/>
</dbReference>
<dbReference type="PANTHER" id="PTHR23088:SF27">
    <property type="entry name" value="DEAMINATED GLUTATHIONE AMIDASE"/>
    <property type="match status" value="1"/>
</dbReference>
<evidence type="ECO:0000259" key="9">
    <source>
        <dbReference type="PROSITE" id="PS50086"/>
    </source>
</evidence>
<dbReference type="SUPFAM" id="SSF47473">
    <property type="entry name" value="EF-hand"/>
    <property type="match status" value="1"/>
</dbReference>
<dbReference type="InterPro" id="IPR023394">
    <property type="entry name" value="Sec7_C_sf"/>
</dbReference>
<dbReference type="SUPFAM" id="SSF54197">
    <property type="entry name" value="HIT-like"/>
    <property type="match status" value="1"/>
</dbReference>
<dbReference type="Gene3D" id="1.10.8.270">
    <property type="entry name" value="putative rabgap domain of human tbc1 domain family member 14 like domains"/>
    <property type="match status" value="1"/>
</dbReference>
<accession>A0A8S9ZRS9</accession>
<feature type="domain" description="SEC7" evidence="10">
    <location>
        <begin position="393"/>
        <end position="586"/>
    </location>
</feature>
<dbReference type="GO" id="GO:0006139">
    <property type="term" value="P:nucleobase-containing compound metabolic process"/>
    <property type="evidence" value="ECO:0007669"/>
    <property type="project" value="TreeGrafter"/>
</dbReference>
<dbReference type="SMART" id="SM00222">
    <property type="entry name" value="Sec7"/>
    <property type="match status" value="1"/>
</dbReference>
<dbReference type="Pfam" id="PF00566">
    <property type="entry name" value="RabGAP-TBC"/>
    <property type="match status" value="1"/>
</dbReference>
<dbReference type="CDD" id="cd00171">
    <property type="entry name" value="Sec7"/>
    <property type="match status" value="1"/>
</dbReference>
<dbReference type="PROSITE" id="PS50263">
    <property type="entry name" value="CN_HYDROLASE"/>
    <property type="match status" value="1"/>
</dbReference>
<keyword evidence="6" id="KW-0106">Calcium</keyword>
<dbReference type="GO" id="GO:0032012">
    <property type="term" value="P:regulation of ARF protein signal transduction"/>
    <property type="evidence" value="ECO:0007669"/>
    <property type="project" value="InterPro"/>
</dbReference>
<evidence type="ECO:0000259" key="10">
    <source>
        <dbReference type="PROSITE" id="PS50190"/>
    </source>
</evidence>
<dbReference type="PROSITE" id="PS50190">
    <property type="entry name" value="SEC7"/>
    <property type="match status" value="1"/>
</dbReference>
<dbReference type="InterPro" id="IPR011992">
    <property type="entry name" value="EF-hand-dom_pair"/>
</dbReference>
<evidence type="ECO:0000313" key="13">
    <source>
        <dbReference type="EMBL" id="KAF7635757.1"/>
    </source>
</evidence>
<proteinExistence type="inferred from homology"/>
<dbReference type="Proteomes" id="UP000605970">
    <property type="component" value="Unassembled WGS sequence"/>
</dbReference>
<evidence type="ECO:0000256" key="1">
    <source>
        <dbReference type="ARBA" id="ARBA00006248"/>
    </source>
</evidence>
<dbReference type="Gene3D" id="1.10.238.10">
    <property type="entry name" value="EF-hand"/>
    <property type="match status" value="1"/>
</dbReference>
<feature type="domain" description="CN hydrolase" evidence="12">
    <location>
        <begin position="4"/>
        <end position="252"/>
    </location>
</feature>
<dbReference type="PROSITE" id="PS50222">
    <property type="entry name" value="EF_HAND_2"/>
    <property type="match status" value="1"/>
</dbReference>
<evidence type="ECO:0000256" key="3">
    <source>
        <dbReference type="ARBA" id="ARBA00022553"/>
    </source>
</evidence>
<dbReference type="GO" id="GO:0003008">
    <property type="term" value="P:system process"/>
    <property type="evidence" value="ECO:0007669"/>
    <property type="project" value="UniProtKB-ARBA"/>
</dbReference>
<dbReference type="GO" id="GO:0005096">
    <property type="term" value="F:GTPase activator activity"/>
    <property type="evidence" value="ECO:0007669"/>
    <property type="project" value="UniProtKB-KW"/>
</dbReference>
<dbReference type="PROSITE" id="PS00018">
    <property type="entry name" value="EF_HAND_1"/>
    <property type="match status" value="1"/>
</dbReference>
<dbReference type="Pfam" id="PF16453">
    <property type="entry name" value="IQ_SEC7_PH"/>
    <property type="match status" value="1"/>
</dbReference>
<gene>
    <name evidence="13" type="ORF">Mgra_00004849</name>
</gene>
<dbReference type="InterPro" id="IPR045254">
    <property type="entry name" value="Nit1/2_C-N_Hydrolase"/>
</dbReference>
<dbReference type="SMART" id="SM00568">
    <property type="entry name" value="GRAM"/>
    <property type="match status" value="2"/>
</dbReference>
<dbReference type="SUPFAM" id="SSF47923">
    <property type="entry name" value="Ypt/Rab-GAP domain of gyp1p"/>
    <property type="match status" value="2"/>
</dbReference>
<keyword evidence="7" id="KW-0175">Coiled coil</keyword>
<dbReference type="Pfam" id="PF01230">
    <property type="entry name" value="HIT"/>
    <property type="match status" value="1"/>
</dbReference>
<name>A0A8S9ZRS9_9BILA</name>
<evidence type="ECO:0000256" key="8">
    <source>
        <dbReference type="SAM" id="MobiDB-lite"/>
    </source>
</evidence>
<evidence type="ECO:0000313" key="14">
    <source>
        <dbReference type="Proteomes" id="UP000605970"/>
    </source>
</evidence>
<dbReference type="Gene3D" id="3.30.428.10">
    <property type="entry name" value="HIT-like"/>
    <property type="match status" value="1"/>
</dbReference>
<dbReference type="Pfam" id="PF00795">
    <property type="entry name" value="CN_hydrolase"/>
    <property type="match status" value="1"/>
</dbReference>
<dbReference type="PANTHER" id="PTHR23088">
    <property type="entry name" value="NITRILASE-RELATED"/>
    <property type="match status" value="1"/>
</dbReference>
<dbReference type="Gene3D" id="1.10.220.20">
    <property type="match status" value="1"/>
</dbReference>
<dbReference type="GO" id="GO:0005509">
    <property type="term" value="F:calcium ion binding"/>
    <property type="evidence" value="ECO:0007669"/>
    <property type="project" value="InterPro"/>
</dbReference>
<dbReference type="FunFam" id="2.30.29.30:FF:000013">
    <property type="entry name" value="Putative TBC1 domain family member 8B"/>
    <property type="match status" value="1"/>
</dbReference>
<dbReference type="InterPro" id="IPR036265">
    <property type="entry name" value="HIT-like_sf"/>
</dbReference>
<dbReference type="SUPFAM" id="SSF56317">
    <property type="entry name" value="Carbon-nitrogen hydrolase"/>
    <property type="match status" value="1"/>
</dbReference>
<feature type="domain" description="EF-hand" evidence="11">
    <location>
        <begin position="1640"/>
        <end position="1675"/>
    </location>
</feature>
<dbReference type="InterPro" id="IPR035969">
    <property type="entry name" value="Rab-GAP_TBC_sf"/>
</dbReference>
<dbReference type="InterPro" id="IPR000904">
    <property type="entry name" value="Sec7_dom"/>
</dbReference>
<dbReference type="InterPro" id="IPR018247">
    <property type="entry name" value="EF_Hand_1_Ca_BS"/>
</dbReference>
<dbReference type="FunFam" id="3.60.110.10:FF:000005">
    <property type="entry name" value="nitrilase homolog 1 isoform X1"/>
    <property type="match status" value="1"/>
</dbReference>
<sequence length="2133" mass="244807">MARSLIAVCQLSVQHDLNDNFRKSAQLIERAANNRGCKMVFLPECFDYIGRNREEQIEKAIEENGQYIMQFRELAKRHNLWLALGGFHNKQSNSLPLNTYMLIDELGRTRATYNKLHLFDLDLPGKVRLMESEFSVRGEKLILPVDTPIGRLGMGICYDLRFAELSLFNRLKGAQILSFPSSFTVATGLAHWESLLRARAIETQCYIVAPAQTGRHNDKRSSYGHSMVVDPWGAIIAQCSEREDLCFAELDMDYVEEIRRNQPVFQHRRSDLYSLYFNEQREIKDSDNFPFGHLKIDGSQCFYLTNYCYAFVNLMPLLPGHVLISPLKEGAKRLTDLDDSTTADLFILTKKVEKMLMQIYETNCATVCIQDGPHAGQTVETIRDEENGIQLKTEWSEQQRRRLYRIALNFFNKNPDHGVQLLIRWGFVEGSPKLIARLFRERRGLSRQMIGEYLGTLRSPFHKKVLEHFISDLPMHNVEIDIALRQLLKHFRLPGEAQKIDHIIQTFAHSYVAYNPDKLDSTINVDSMYILAFAIIMLNTDLHTPSLKDSKRMKLEEFINNLCRVEEGKNLDKKMLASIYERIKEFEFRTDHDHVSQVMKIDQCIVSKDKPKLIEPHRRLISHCIVNQIFDPNKRQSSSAHLREIILFNDVLLVCKLIGGMKRSPSSSGNRMDQFQLRYFSVLIGLQVQEFQNSLYPFAFMLNFPDGETLMFNAKNSEDRQNERSNQFFVLQKRKGHDVAKTNEEIDRQLDQTKSGSSVSTRHTSISSNDGNQSTFGALFVSTFDAIFDTRPPPYRILYQRDLEDGQVAYVIAVAVDWDEIIKDWGCLEETIFPVLNALLDNEEELCKFVLSKIEGLLASKNDAAKEKKYEKTENSLNKEVNKCESSRLLSSSLDGQDEEEDEMEQVTNAAIIRKFQKLFEMSSDEKLVNYYSCTYWKGNKPFQGKLYLSVNFLSFYSFIVGNELIVKLRWTDVLKMSHTNSMLSRSLSIVTKDGKKHVFSMFMNFADAYKHASQLANFAMKQLIEEEGFYEDPLLRSKYLQEPPRKRSQKCSGVTFVKRDLEAKQRTESYRCLFSLPHSERLDGDLPCSLYTPYDRHSVRGRLYLSPNFVCFTSRIEKQVSLVLLMCDIISIEKYKAFTDWMTGGIKICLNSTLNDLKEEEKLEHNNNDSTREFFFSGLHEMPKVLQRIIELWECCKNNEKEQKNQKLKHRNRTSPTSRQFLSEPLYKTFYEKKCITTCSSLKTVKAWEKLFHDFGKDYSIYRTVDLHRLLLDGVPSEHKARMWGICSGAYVEMRLNPGEYRALVRKSRRSQAFAEFTMEEIERDLHRSLPEHPAFQCGSIGIDALRRILSAYAMRNPTIGYCQAMNIVAAVFLLYAPEELAFWLLVAVCERLLPDYYNNKVVGALVDQGVFSDLVAQSLPELHCHMIKLQLDDMVALGWFLTIFLSAIKFEAALRIIDLFFYEGSKLIFQLALEMLRQNKKAIFDAKDEGEAFQALNSFTDKITDSNVRNSTEIFIGDLLASSYTNFSHVFTNANIEQLRFKNRLKVVQKLEESQMRSIVRSVGYDCKLTEEELRMLYNAVKEEHLISWRARLSTTNYLRTTRGIVERPRQFQYMHSQYRLDFELFASILAKSLPWKPADIFYVRAFRLLDVNMTGILTFRDLACFLSTLLKDEPTEKLTLLYRCHIPPAFNMSDLDDLLPHSSTALPDTNTKEEEIGFEAGDILGSDNHASLVHTDDEVAKEEQPINKVVNEEDKHINEIFVEKAKINPSFSLPILDNQRLSSSSSSFSLGTTLSIASASLNFKFNNTKSFKQCEDSELQKYIKNNKIGNLKSSQNGKQIIITSASSPSISTFNALAIDDNTLLRSMTITDETYTEEETRSEFSEFSLLNADNNTRLLQRQKLLDEKEVKTNNIKVKPERRPLQTQLEHINQVQFIQFWKTVYDMVGSMSVGINCSSSSSSSIDINASLKLTTAQEDDASLFNSLAFSGTLLLQLGDANINCQREQVEQQIVDALGEEAKATVAAAMVINKDETSSHQQGKKLGDLDSCIKDGEWCLSLQQIIATVLAQPALASFFEGKYPLLLHQRLSSSNCSATTSATSSPIKKTTFLYCKNNASYRSTSKNFCLVNV</sequence>
<dbReference type="InterPro" id="IPR011993">
    <property type="entry name" value="PH-like_dom_sf"/>
</dbReference>
<evidence type="ECO:0000256" key="6">
    <source>
        <dbReference type="ARBA" id="ARBA00022837"/>
    </source>
</evidence>
<reference evidence="13" key="1">
    <citation type="journal article" date="2020" name="Ecol. Evol.">
        <title>Genome structure and content of the rice root-knot nematode (Meloidogyne graminicola).</title>
        <authorList>
            <person name="Phan N.T."/>
            <person name="Danchin E.G.J."/>
            <person name="Klopp C."/>
            <person name="Perfus-Barbeoch L."/>
            <person name="Kozlowski D.K."/>
            <person name="Koutsovoulos G.D."/>
            <person name="Lopez-Roques C."/>
            <person name="Bouchez O."/>
            <person name="Zahm M."/>
            <person name="Besnard G."/>
            <person name="Bellafiore S."/>
        </authorList>
    </citation>
    <scope>NUCLEOTIDE SEQUENCE</scope>
    <source>
        <strain evidence="13">VN-18</strain>
    </source>
</reference>
<dbReference type="InterPro" id="IPR036526">
    <property type="entry name" value="C-N_Hydrolase_sf"/>
</dbReference>
<dbReference type="Gene3D" id="1.10.472.80">
    <property type="entry name" value="Ypt/Rab-GAP domain of gyp1p, domain 3"/>
    <property type="match status" value="1"/>
</dbReference>
<dbReference type="GO" id="GO:0005085">
    <property type="term" value="F:guanyl-nucleotide exchange factor activity"/>
    <property type="evidence" value="ECO:0007669"/>
    <property type="project" value="InterPro"/>
</dbReference>
<dbReference type="EMBL" id="JABEBT010000038">
    <property type="protein sequence ID" value="KAF7635757.1"/>
    <property type="molecule type" value="Genomic_DNA"/>
</dbReference>